<evidence type="ECO:0000256" key="3">
    <source>
        <dbReference type="ARBA" id="ARBA00023002"/>
    </source>
</evidence>
<dbReference type="InterPro" id="IPR036661">
    <property type="entry name" value="Luciferase-like_sf"/>
</dbReference>
<accession>A0A3N4Z6E9</accession>
<dbReference type="EMBL" id="RKRA01000001">
    <property type="protein sequence ID" value="RPF26730.1"/>
    <property type="molecule type" value="Genomic_DNA"/>
</dbReference>
<keyword evidence="1" id="KW-0285">Flavoprotein</keyword>
<proteinExistence type="predicted"/>
<dbReference type="PANTHER" id="PTHR42847">
    <property type="entry name" value="ALKANESULFONATE MONOOXYGENASE"/>
    <property type="match status" value="1"/>
</dbReference>
<evidence type="ECO:0000313" key="7">
    <source>
        <dbReference type="Proteomes" id="UP000280726"/>
    </source>
</evidence>
<evidence type="ECO:0000256" key="2">
    <source>
        <dbReference type="ARBA" id="ARBA00022643"/>
    </source>
</evidence>
<dbReference type="RefSeq" id="WP_123915734.1">
    <property type="nucleotide sequence ID" value="NZ_RKRA01000001.1"/>
</dbReference>
<sequence>MVAVSVQGGPRDAASWLSLARRTEDAGFDALLAADHPGATASPFVALAAAAAVTSRLRVGPYVANAGVRDPMLLAADAATLDVVSAGRSLLGLGAGHTPAEWLAVGRERPGVAARVRRCIAVAEAVQTLLAGGPVDVDGPDVRLSGVLERPRPVADPVPLTVGTANTTLLRWAGAHADVVGLSGLGRTRPDGYSHDVRWTTAVLDDQVAAVTDGAVGRSRPPELEALVQVVQVTDDVEAGLAPLGAELGLTTEQLLAVPYVLAGTAEEIVAAVAAHRHRWGVTRYVVRADVLEDVAPLLPQLAAIG</sequence>
<evidence type="ECO:0000256" key="4">
    <source>
        <dbReference type="ARBA" id="ARBA00023033"/>
    </source>
</evidence>
<dbReference type="InterPro" id="IPR011251">
    <property type="entry name" value="Luciferase-like_dom"/>
</dbReference>
<comment type="caution">
    <text evidence="6">The sequence shown here is derived from an EMBL/GenBank/DDBJ whole genome shotgun (WGS) entry which is preliminary data.</text>
</comment>
<gene>
    <name evidence="6" type="ORF">EDD32_1180</name>
</gene>
<evidence type="ECO:0000259" key="5">
    <source>
        <dbReference type="Pfam" id="PF00296"/>
    </source>
</evidence>
<feature type="domain" description="Luciferase-like" evidence="5">
    <location>
        <begin position="11"/>
        <end position="184"/>
    </location>
</feature>
<dbReference type="InterPro" id="IPR050172">
    <property type="entry name" value="SsuD_RutA_monooxygenase"/>
</dbReference>
<dbReference type="GO" id="GO:0016705">
    <property type="term" value="F:oxidoreductase activity, acting on paired donors, with incorporation or reduction of molecular oxygen"/>
    <property type="evidence" value="ECO:0007669"/>
    <property type="project" value="InterPro"/>
</dbReference>
<evidence type="ECO:0000256" key="1">
    <source>
        <dbReference type="ARBA" id="ARBA00022630"/>
    </source>
</evidence>
<reference evidence="6 7" key="1">
    <citation type="submission" date="2018-11" db="EMBL/GenBank/DDBJ databases">
        <title>Sequencing the genomes of 1000 actinobacteria strains.</title>
        <authorList>
            <person name="Klenk H.-P."/>
        </authorList>
    </citation>
    <scope>NUCLEOTIDE SEQUENCE [LARGE SCALE GENOMIC DNA]</scope>
    <source>
        <strain evidence="6 7">DSM 14418</strain>
    </source>
</reference>
<keyword evidence="7" id="KW-1185">Reference proteome</keyword>
<dbReference type="AlphaFoldDB" id="A0A3N4Z6E9"/>
<dbReference type="Gene3D" id="3.20.20.30">
    <property type="entry name" value="Luciferase-like domain"/>
    <property type="match status" value="1"/>
</dbReference>
<organism evidence="6 7">
    <name type="scientific">Georgenia muralis</name>
    <dbReference type="NCBI Taxonomy" id="154117"/>
    <lineage>
        <taxon>Bacteria</taxon>
        <taxon>Bacillati</taxon>
        <taxon>Actinomycetota</taxon>
        <taxon>Actinomycetes</taxon>
        <taxon>Micrococcales</taxon>
        <taxon>Bogoriellaceae</taxon>
        <taxon>Georgenia</taxon>
    </lineage>
</organism>
<dbReference type="Proteomes" id="UP000280726">
    <property type="component" value="Unassembled WGS sequence"/>
</dbReference>
<name>A0A3N4Z6E9_9MICO</name>
<keyword evidence="3" id="KW-0560">Oxidoreductase</keyword>
<dbReference type="GO" id="GO:0004497">
    <property type="term" value="F:monooxygenase activity"/>
    <property type="evidence" value="ECO:0007669"/>
    <property type="project" value="UniProtKB-KW"/>
</dbReference>
<evidence type="ECO:0000313" key="6">
    <source>
        <dbReference type="EMBL" id="RPF26730.1"/>
    </source>
</evidence>
<dbReference type="Pfam" id="PF00296">
    <property type="entry name" value="Bac_luciferase"/>
    <property type="match status" value="1"/>
</dbReference>
<dbReference type="SUPFAM" id="SSF51679">
    <property type="entry name" value="Bacterial luciferase-like"/>
    <property type="match status" value="1"/>
</dbReference>
<keyword evidence="2" id="KW-0288">FMN</keyword>
<dbReference type="OrthoDB" id="4288123at2"/>
<keyword evidence="4" id="KW-0503">Monooxygenase</keyword>
<dbReference type="PANTHER" id="PTHR42847:SF4">
    <property type="entry name" value="ALKANESULFONATE MONOOXYGENASE-RELATED"/>
    <property type="match status" value="1"/>
</dbReference>
<protein>
    <submittedName>
        <fullName evidence="6">Putative F420-dependent oxidoreductase</fullName>
    </submittedName>
</protein>